<evidence type="ECO:0000313" key="20">
    <source>
        <dbReference type="Proteomes" id="UP000698963"/>
    </source>
</evidence>
<evidence type="ECO:0000313" key="19">
    <source>
        <dbReference type="EMBL" id="HJD96535.1"/>
    </source>
</evidence>
<dbReference type="GO" id="GO:0051538">
    <property type="term" value="F:3 iron, 4 sulfur cluster binding"/>
    <property type="evidence" value="ECO:0007669"/>
    <property type="project" value="UniProtKB-KW"/>
</dbReference>
<dbReference type="EMBL" id="DYZA01000049">
    <property type="protein sequence ID" value="HJD96535.1"/>
    <property type="molecule type" value="Genomic_DNA"/>
</dbReference>
<evidence type="ECO:0000256" key="3">
    <source>
        <dbReference type="ARBA" id="ARBA00004418"/>
    </source>
</evidence>
<dbReference type="GO" id="GO:0009055">
    <property type="term" value="F:electron transfer activity"/>
    <property type="evidence" value="ECO:0007669"/>
    <property type="project" value="TreeGrafter"/>
</dbReference>
<dbReference type="PANTHER" id="PTHR30013">
    <property type="entry name" value="NIFE / NIFESE HYDROGENASE SMALL SUBUNIT FAMILY MEMBER"/>
    <property type="match status" value="1"/>
</dbReference>
<dbReference type="InterPro" id="IPR027394">
    <property type="entry name" value="Cytochrome-c3_hydrogenase_C"/>
</dbReference>
<dbReference type="InterPro" id="IPR006137">
    <property type="entry name" value="NADH_UbQ_OxRdtase-like_20kDa"/>
</dbReference>
<dbReference type="SUPFAM" id="SSF56770">
    <property type="entry name" value="HydA/Nqo6-like"/>
    <property type="match status" value="1"/>
</dbReference>
<feature type="domain" description="Cytochrome-c3 hydrogenase C-terminal" evidence="18">
    <location>
        <begin position="246"/>
        <end position="324"/>
    </location>
</feature>
<keyword evidence="10" id="KW-0574">Periplasm</keyword>
<dbReference type="RefSeq" id="WP_304120914.1">
    <property type="nucleotide sequence ID" value="NZ_DYZA01000049.1"/>
</dbReference>
<name>A0A921AV96_9BACT</name>
<comment type="catalytic activity">
    <reaction evidence="15">
        <text>2 Fe(III)-[cytochrome c3] + H2 = 2 Fe(II)-[cytochrome c3] + 2 H(+)</text>
        <dbReference type="Rhea" id="RHEA:20625"/>
        <dbReference type="Rhea" id="RHEA-COMP:11576"/>
        <dbReference type="Rhea" id="RHEA-COMP:11577"/>
        <dbReference type="ChEBI" id="CHEBI:15378"/>
        <dbReference type="ChEBI" id="CHEBI:18276"/>
        <dbReference type="ChEBI" id="CHEBI:29033"/>
        <dbReference type="ChEBI" id="CHEBI:29034"/>
        <dbReference type="EC" id="1.12.2.1"/>
    </reaction>
</comment>
<dbReference type="PROSITE" id="PS51318">
    <property type="entry name" value="TAT"/>
    <property type="match status" value="1"/>
</dbReference>
<evidence type="ECO:0000256" key="6">
    <source>
        <dbReference type="ARBA" id="ARBA00012159"/>
    </source>
</evidence>
<evidence type="ECO:0000256" key="14">
    <source>
        <dbReference type="ARBA" id="ARBA00023291"/>
    </source>
</evidence>
<evidence type="ECO:0000256" key="9">
    <source>
        <dbReference type="ARBA" id="ARBA00022729"/>
    </source>
</evidence>
<evidence type="ECO:0000256" key="15">
    <source>
        <dbReference type="ARBA" id="ARBA00029307"/>
    </source>
</evidence>
<dbReference type="InterPro" id="IPR037148">
    <property type="entry name" value="NiFe-Hase_small_C_sf"/>
</dbReference>
<feature type="binding site" evidence="16">
    <location>
        <position position="275"/>
    </location>
    <ligand>
        <name>[4Fe-4S] cluster</name>
        <dbReference type="ChEBI" id="CHEBI:49883"/>
        <label>2</label>
    </ligand>
</feature>
<comment type="similarity">
    <text evidence="4">Belongs to the [NiFe]/[NiFeSe] hydrogenase small subunit family.</text>
</comment>
<dbReference type="GO" id="GO:0042597">
    <property type="term" value="C:periplasmic space"/>
    <property type="evidence" value="ECO:0007669"/>
    <property type="project" value="UniProtKB-SubCell"/>
</dbReference>
<reference evidence="19" key="2">
    <citation type="submission" date="2021-09" db="EMBL/GenBank/DDBJ databases">
        <authorList>
            <person name="Gilroy R."/>
        </authorList>
    </citation>
    <scope>NUCLEOTIDE SEQUENCE</scope>
    <source>
        <strain evidence="19">ChiGjej2B2-19336</strain>
    </source>
</reference>
<dbReference type="Gene3D" id="4.10.480.10">
    <property type="entry name" value="Cytochrome-c3 hydrogenase, C-terminal domain"/>
    <property type="match status" value="1"/>
</dbReference>
<dbReference type="GO" id="GO:0051539">
    <property type="term" value="F:4 iron, 4 sulfur cluster binding"/>
    <property type="evidence" value="ECO:0007669"/>
    <property type="project" value="UniProtKB-KW"/>
</dbReference>
<protein>
    <recommendedName>
        <fullName evidence="6">cytochrome-c3 hydrogenase</fullName>
        <ecNumber evidence="6">1.12.2.1</ecNumber>
    </recommendedName>
</protein>
<evidence type="ECO:0000256" key="10">
    <source>
        <dbReference type="ARBA" id="ARBA00022764"/>
    </source>
</evidence>
<evidence type="ECO:0000256" key="11">
    <source>
        <dbReference type="ARBA" id="ARBA00023002"/>
    </source>
</evidence>
<keyword evidence="13 16" id="KW-0411">Iron-sulfur</keyword>
<dbReference type="NCBIfam" id="TIGR00391">
    <property type="entry name" value="hydA"/>
    <property type="match status" value="1"/>
</dbReference>
<feature type="binding site" evidence="16">
    <location>
        <position position="64"/>
    </location>
    <ligand>
        <name>[4Fe-4S] cluster</name>
        <dbReference type="ChEBI" id="CHEBI:49883"/>
        <label>1</label>
    </ligand>
</feature>
<feature type="binding site" evidence="16">
    <location>
        <position position="308"/>
    </location>
    <ligand>
        <name>[3Fe-4S] cluster</name>
        <dbReference type="ChEBI" id="CHEBI:21137"/>
    </ligand>
</feature>
<comment type="caution">
    <text evidence="19">The sequence shown here is derived from an EMBL/GenBank/DDBJ whole genome shotgun (WGS) entry which is preliminary data.</text>
</comment>
<evidence type="ECO:0000256" key="2">
    <source>
        <dbReference type="ARBA" id="ARBA00001966"/>
    </source>
</evidence>
<dbReference type="GO" id="GO:0046872">
    <property type="term" value="F:metal ion binding"/>
    <property type="evidence" value="ECO:0007669"/>
    <property type="project" value="UniProtKB-KW"/>
</dbReference>
<proteinExistence type="inferred from homology"/>
<comment type="subunit">
    <text evidence="5">Heterodimer of a large and a small subunit.</text>
</comment>
<dbReference type="PIRSF" id="PIRSF000310">
    <property type="entry name" value="NiFe_hyd_ssu"/>
    <property type="match status" value="1"/>
</dbReference>
<organism evidence="19 20">
    <name type="scientific">Mailhella massiliensis</name>
    <dbReference type="NCBI Taxonomy" id="1903261"/>
    <lineage>
        <taxon>Bacteria</taxon>
        <taxon>Pseudomonadati</taxon>
        <taxon>Thermodesulfobacteriota</taxon>
        <taxon>Desulfovibrionia</taxon>
        <taxon>Desulfovibrionales</taxon>
        <taxon>Desulfovibrionaceae</taxon>
        <taxon>Mailhella</taxon>
    </lineage>
</organism>
<feature type="binding site" evidence="16">
    <location>
        <position position="251"/>
    </location>
    <ligand>
        <name>[4Fe-4S] cluster</name>
        <dbReference type="ChEBI" id="CHEBI:49883"/>
        <label>2</label>
    </ligand>
</feature>
<feature type="binding site" evidence="16">
    <location>
        <position position="164"/>
    </location>
    <ligand>
        <name>[4Fe-4S] cluster</name>
        <dbReference type="ChEBI" id="CHEBI:49883"/>
        <label>1</label>
    </ligand>
</feature>
<evidence type="ECO:0000259" key="18">
    <source>
        <dbReference type="Pfam" id="PF14720"/>
    </source>
</evidence>
<dbReference type="PRINTS" id="PR00614">
    <property type="entry name" value="NIHGNASESMLL"/>
</dbReference>
<comment type="subcellular location">
    <subcellularLocation>
        <location evidence="3">Periplasm</location>
    </subcellularLocation>
</comment>
<dbReference type="Proteomes" id="UP000698963">
    <property type="component" value="Unassembled WGS sequence"/>
</dbReference>
<feature type="binding site" evidence="16">
    <location>
        <position position="281"/>
    </location>
    <ligand>
        <name>[4Fe-4S] cluster</name>
        <dbReference type="ChEBI" id="CHEBI:49883"/>
        <label>2</label>
    </ligand>
</feature>
<evidence type="ECO:0000256" key="13">
    <source>
        <dbReference type="ARBA" id="ARBA00023014"/>
    </source>
</evidence>
<dbReference type="AlphaFoldDB" id="A0A921AV96"/>
<dbReference type="InterPro" id="IPR006311">
    <property type="entry name" value="TAT_signal"/>
</dbReference>
<sequence>MNKGRQGLIPPLSRRTFLGSSLAAAALAGVTRAFDPGVSRALAETLTALRPPVFWLQGMGCTGCSVSLLNSLHPSIAEVLLHVIRMDFHPTLMADEGEGAMEFMLRMAGENAGNYLLVVEGAVSDKEGGRYCVIGEAGHEEFPLSSTLEKLAPHAAALLAVGGCAAYGGVSAARGCVTGASGVGDFLRKKGIGTPVINIPGCPPHPDWMVGTLLLFLAAVEEKGLAGGVEAMARNLDSWGRPLAFYGNNTHENCPYLYLFDEGRMAKNLADKSGCRYGIGCKGPGAWCDSPMRRWNGRVNWCVENALCIGCVQPDFPDGQSPFYQKNLW</sequence>
<feature type="binding site" evidence="16">
    <location>
        <position position="254"/>
    </location>
    <ligand>
        <name>[4Fe-4S] cluster</name>
        <dbReference type="ChEBI" id="CHEBI:49883"/>
        <label>2</label>
    </ligand>
</feature>
<feature type="binding site" evidence="16">
    <location>
        <position position="311"/>
    </location>
    <ligand>
        <name>[3Fe-4S] cluster</name>
        <dbReference type="ChEBI" id="CHEBI:21137"/>
    </ligand>
</feature>
<dbReference type="GO" id="GO:0047806">
    <property type="term" value="F:cytochrome-c3 hydrogenase activity"/>
    <property type="evidence" value="ECO:0007669"/>
    <property type="project" value="UniProtKB-EC"/>
</dbReference>
<dbReference type="GO" id="GO:0009375">
    <property type="term" value="C:ferredoxin hydrogenase complex"/>
    <property type="evidence" value="ECO:0007669"/>
    <property type="project" value="InterPro"/>
</dbReference>
<dbReference type="Pfam" id="PF14720">
    <property type="entry name" value="NiFe_hyd_SSU_C"/>
    <property type="match status" value="1"/>
</dbReference>
<evidence type="ECO:0000256" key="16">
    <source>
        <dbReference type="PIRSR" id="PIRSR000310-1"/>
    </source>
</evidence>
<evidence type="ECO:0000256" key="7">
    <source>
        <dbReference type="ARBA" id="ARBA00022485"/>
    </source>
</evidence>
<comment type="cofactor">
    <cofactor evidence="1">
        <name>[3Fe-4S] cluster</name>
        <dbReference type="ChEBI" id="CHEBI:21137"/>
    </cofactor>
</comment>
<dbReference type="PANTHER" id="PTHR30013:SF7">
    <property type="entry name" value="HYDROGENASE-2 SMALL CHAIN"/>
    <property type="match status" value="1"/>
</dbReference>
<evidence type="ECO:0000256" key="8">
    <source>
        <dbReference type="ARBA" id="ARBA00022723"/>
    </source>
</evidence>
<keyword evidence="11" id="KW-0560">Oxidoreductase</keyword>
<feature type="binding site" evidence="16">
    <location>
        <position position="202"/>
    </location>
    <ligand>
        <name>[4Fe-4S] cluster</name>
        <dbReference type="ChEBI" id="CHEBI:49883"/>
        <label>1</label>
    </ligand>
</feature>
<evidence type="ECO:0000259" key="17">
    <source>
        <dbReference type="Pfam" id="PF01058"/>
    </source>
</evidence>
<feature type="binding site" evidence="16">
    <location>
        <position position="61"/>
    </location>
    <ligand>
        <name>[4Fe-4S] cluster</name>
        <dbReference type="ChEBI" id="CHEBI:49883"/>
        <label>1</label>
    </ligand>
</feature>
<dbReference type="Gene3D" id="3.40.50.700">
    <property type="entry name" value="NADH:ubiquinone oxidoreductase-like, 20kDa subunit"/>
    <property type="match status" value="1"/>
</dbReference>
<dbReference type="GO" id="GO:0044569">
    <property type="term" value="C:[Ni-Fe] hydrogenase complex"/>
    <property type="evidence" value="ECO:0007669"/>
    <property type="project" value="TreeGrafter"/>
</dbReference>
<dbReference type="GO" id="GO:0009061">
    <property type="term" value="P:anaerobic respiration"/>
    <property type="evidence" value="ECO:0007669"/>
    <property type="project" value="TreeGrafter"/>
</dbReference>
<feature type="domain" description="NADH:ubiquinone oxidoreductase-like 20kDa subunit" evidence="17">
    <location>
        <begin position="61"/>
        <end position="214"/>
    </location>
</feature>
<reference evidence="19" key="1">
    <citation type="journal article" date="2021" name="PeerJ">
        <title>Extensive microbial diversity within the chicken gut microbiome revealed by metagenomics and culture.</title>
        <authorList>
            <person name="Gilroy R."/>
            <person name="Ravi A."/>
            <person name="Getino M."/>
            <person name="Pursley I."/>
            <person name="Horton D.L."/>
            <person name="Alikhan N.F."/>
            <person name="Baker D."/>
            <person name="Gharbi K."/>
            <person name="Hall N."/>
            <person name="Watson M."/>
            <person name="Adriaenssens E.M."/>
            <person name="Foster-Nyarko E."/>
            <person name="Jarju S."/>
            <person name="Secka A."/>
            <person name="Antonio M."/>
            <person name="Oren A."/>
            <person name="Chaudhuri R.R."/>
            <person name="La Ragione R."/>
            <person name="Hildebrand F."/>
            <person name="Pallen M.J."/>
        </authorList>
    </citation>
    <scope>NUCLEOTIDE SEQUENCE</scope>
    <source>
        <strain evidence="19">ChiGjej2B2-19336</strain>
    </source>
</reference>
<evidence type="ECO:0000256" key="1">
    <source>
        <dbReference type="ARBA" id="ARBA00001927"/>
    </source>
</evidence>
<evidence type="ECO:0000256" key="5">
    <source>
        <dbReference type="ARBA" id="ARBA00011771"/>
    </source>
</evidence>
<comment type="cofactor">
    <cofactor evidence="2">
        <name>[4Fe-4S] cluster</name>
        <dbReference type="ChEBI" id="CHEBI:49883"/>
    </cofactor>
</comment>
<keyword evidence="9" id="KW-0732">Signal</keyword>
<gene>
    <name evidence="19" type="ORF">K8W16_02670</name>
</gene>
<keyword evidence="12 16" id="KW-0408">Iron</keyword>
<keyword evidence="8 16" id="KW-0479">Metal-binding</keyword>
<evidence type="ECO:0000256" key="4">
    <source>
        <dbReference type="ARBA" id="ARBA00006605"/>
    </source>
</evidence>
<dbReference type="InterPro" id="IPR001821">
    <property type="entry name" value="NiFe_hydrogenase_ssu"/>
</dbReference>
<keyword evidence="14 16" id="KW-0003">3Fe-4S</keyword>
<dbReference type="Pfam" id="PF01058">
    <property type="entry name" value="Oxidored_q6"/>
    <property type="match status" value="1"/>
</dbReference>
<dbReference type="EC" id="1.12.2.1" evidence="6"/>
<evidence type="ECO:0000256" key="12">
    <source>
        <dbReference type="ARBA" id="ARBA00023004"/>
    </source>
</evidence>
<keyword evidence="7 16" id="KW-0004">4Fe-4S</keyword>
<dbReference type="GO" id="GO:0008901">
    <property type="term" value="F:ferredoxin hydrogenase activity"/>
    <property type="evidence" value="ECO:0007669"/>
    <property type="project" value="InterPro"/>
</dbReference>
<dbReference type="InterPro" id="IPR037024">
    <property type="entry name" value="NiFe_Hase_small_N_sf"/>
</dbReference>
<accession>A0A921AV96</accession>
<dbReference type="GO" id="GO:0016020">
    <property type="term" value="C:membrane"/>
    <property type="evidence" value="ECO:0007669"/>
    <property type="project" value="TreeGrafter"/>
</dbReference>